<keyword evidence="3" id="KW-0732">Signal</keyword>
<keyword evidence="2" id="KW-0812">Transmembrane</keyword>
<comment type="caution">
    <text evidence="4">The sequence shown here is derived from an EMBL/GenBank/DDBJ whole genome shotgun (WGS) entry which is preliminary data.</text>
</comment>
<name>A0A4U5PJD7_STECR</name>
<sequence length="253" mass="27517">MSATMRFSLVLSLFSILGASVLTSSLNEDESFDQELFITDSPTPDFPASLTSYEASSPQEEQDENMFVAFGRKVILGIRGFFGGQDQIVTVPEGVEAHEEKTGKIRETEEVEEIPEAPQIPEEPSEEPKAVEKTLEVPAITPEITPEVPEPTVTQNSEVPEGVVETTPAAPKEAQPESAQGLVEEPTEAFETPGNHELTSGQIILMIAVPLSVLFLTQLTVLVIYICYDRHRKNSYRIGAYPPIGAANPASMA</sequence>
<evidence type="ECO:0000256" key="3">
    <source>
        <dbReference type="SAM" id="SignalP"/>
    </source>
</evidence>
<dbReference type="EMBL" id="AZBU02000002">
    <property type="protein sequence ID" value="TKR96748.1"/>
    <property type="molecule type" value="Genomic_DNA"/>
</dbReference>
<feature type="compositionally biased region" description="Basic and acidic residues" evidence="1">
    <location>
        <begin position="99"/>
        <end position="108"/>
    </location>
</feature>
<gene>
    <name evidence="4" type="ORF">L596_010726</name>
</gene>
<keyword evidence="5" id="KW-1185">Reference proteome</keyword>
<feature type="transmembrane region" description="Helical" evidence="2">
    <location>
        <begin position="203"/>
        <end position="228"/>
    </location>
</feature>
<evidence type="ECO:0000256" key="1">
    <source>
        <dbReference type="SAM" id="MobiDB-lite"/>
    </source>
</evidence>
<keyword evidence="2" id="KW-0472">Membrane</keyword>
<dbReference type="AlphaFoldDB" id="A0A4U5PJD7"/>
<feature type="signal peptide" evidence="3">
    <location>
        <begin position="1"/>
        <end position="23"/>
    </location>
</feature>
<evidence type="ECO:0000313" key="5">
    <source>
        <dbReference type="Proteomes" id="UP000298663"/>
    </source>
</evidence>
<reference evidence="4 5" key="2">
    <citation type="journal article" date="2019" name="G3 (Bethesda)">
        <title>Hybrid Assembly of the Genome of the Entomopathogenic Nematode Steinernema carpocapsae Identifies the X-Chromosome.</title>
        <authorList>
            <person name="Serra L."/>
            <person name="Macchietto M."/>
            <person name="Macias-Munoz A."/>
            <person name="McGill C.J."/>
            <person name="Rodriguez I.M."/>
            <person name="Rodriguez B."/>
            <person name="Murad R."/>
            <person name="Mortazavi A."/>
        </authorList>
    </citation>
    <scope>NUCLEOTIDE SEQUENCE [LARGE SCALE GENOMIC DNA]</scope>
    <source>
        <strain evidence="4 5">ALL</strain>
    </source>
</reference>
<protein>
    <submittedName>
        <fullName evidence="4">Uncharacterized protein</fullName>
    </submittedName>
</protein>
<feature type="region of interest" description="Disordered" evidence="1">
    <location>
        <begin position="99"/>
        <end position="131"/>
    </location>
</feature>
<organism evidence="4 5">
    <name type="scientific">Steinernema carpocapsae</name>
    <name type="common">Entomopathogenic nematode</name>
    <dbReference type="NCBI Taxonomy" id="34508"/>
    <lineage>
        <taxon>Eukaryota</taxon>
        <taxon>Metazoa</taxon>
        <taxon>Ecdysozoa</taxon>
        <taxon>Nematoda</taxon>
        <taxon>Chromadorea</taxon>
        <taxon>Rhabditida</taxon>
        <taxon>Tylenchina</taxon>
        <taxon>Panagrolaimomorpha</taxon>
        <taxon>Strongyloidoidea</taxon>
        <taxon>Steinernematidae</taxon>
        <taxon>Steinernema</taxon>
    </lineage>
</organism>
<dbReference type="Proteomes" id="UP000298663">
    <property type="component" value="Unassembled WGS sequence"/>
</dbReference>
<evidence type="ECO:0000256" key="2">
    <source>
        <dbReference type="SAM" id="Phobius"/>
    </source>
</evidence>
<accession>A0A4U5PJD7</accession>
<reference evidence="4 5" key="1">
    <citation type="journal article" date="2015" name="Genome Biol.">
        <title>Comparative genomics of Steinernema reveals deeply conserved gene regulatory networks.</title>
        <authorList>
            <person name="Dillman A.R."/>
            <person name="Macchietto M."/>
            <person name="Porter C.F."/>
            <person name="Rogers A."/>
            <person name="Williams B."/>
            <person name="Antoshechkin I."/>
            <person name="Lee M.M."/>
            <person name="Goodwin Z."/>
            <person name="Lu X."/>
            <person name="Lewis E.E."/>
            <person name="Goodrich-Blair H."/>
            <person name="Stock S.P."/>
            <person name="Adams B.J."/>
            <person name="Sternberg P.W."/>
            <person name="Mortazavi A."/>
        </authorList>
    </citation>
    <scope>NUCLEOTIDE SEQUENCE [LARGE SCALE GENOMIC DNA]</scope>
    <source>
        <strain evidence="4 5">ALL</strain>
    </source>
</reference>
<evidence type="ECO:0000313" key="4">
    <source>
        <dbReference type="EMBL" id="TKR96748.1"/>
    </source>
</evidence>
<feature type="chain" id="PRO_5020881562" evidence="3">
    <location>
        <begin position="24"/>
        <end position="253"/>
    </location>
</feature>
<keyword evidence="2" id="KW-1133">Transmembrane helix</keyword>
<proteinExistence type="predicted"/>